<dbReference type="InterPro" id="IPR002850">
    <property type="entry name" value="PIN_toxin-like"/>
</dbReference>
<evidence type="ECO:0000313" key="2">
    <source>
        <dbReference type="EMBL" id="OGG34644.1"/>
    </source>
</evidence>
<accession>A0A1F6BCG8</accession>
<dbReference type="PANTHER" id="PTHR34610:SF3">
    <property type="entry name" value="SSL7007 PROTEIN"/>
    <property type="match status" value="1"/>
</dbReference>
<dbReference type="SUPFAM" id="SSF88723">
    <property type="entry name" value="PIN domain-like"/>
    <property type="match status" value="1"/>
</dbReference>
<dbReference type="SMART" id="SM00670">
    <property type="entry name" value="PINc"/>
    <property type="match status" value="1"/>
</dbReference>
<sequence>MANDPRVVVDTNVLISGLLGIKNSPSGKILKAMRNQKFILINSPLILKEIGEVINRKRIVKITKMSVEERKSFLEELIERGEVSAGNQLSKIIGRDVKDDKILACAYEAKADYIVTGDEDLLVLKEYEGTMITTPKEFIEILSL</sequence>
<proteinExistence type="predicted"/>
<feature type="domain" description="PIN" evidence="1">
    <location>
        <begin position="5"/>
        <end position="123"/>
    </location>
</feature>
<dbReference type="STRING" id="1798391.A2968_04815"/>
<dbReference type="EMBL" id="MFJU01000032">
    <property type="protein sequence ID" value="OGG34644.1"/>
    <property type="molecule type" value="Genomic_DNA"/>
</dbReference>
<reference evidence="2 3" key="1">
    <citation type="journal article" date="2016" name="Nat. Commun.">
        <title>Thousands of microbial genomes shed light on interconnected biogeochemical processes in an aquifer system.</title>
        <authorList>
            <person name="Anantharaman K."/>
            <person name="Brown C.T."/>
            <person name="Hug L.A."/>
            <person name="Sharon I."/>
            <person name="Castelle C.J."/>
            <person name="Probst A.J."/>
            <person name="Thomas B.C."/>
            <person name="Singh A."/>
            <person name="Wilkins M.J."/>
            <person name="Karaoz U."/>
            <person name="Brodie E.L."/>
            <person name="Williams K.H."/>
            <person name="Hubbard S.S."/>
            <person name="Banfield J.F."/>
        </authorList>
    </citation>
    <scope>NUCLEOTIDE SEQUENCE [LARGE SCALE GENOMIC DNA]</scope>
</reference>
<name>A0A1F6BCG8_9BACT</name>
<dbReference type="AlphaFoldDB" id="A0A1F6BCG8"/>
<evidence type="ECO:0000259" key="1">
    <source>
        <dbReference type="SMART" id="SM00670"/>
    </source>
</evidence>
<dbReference type="PANTHER" id="PTHR34610">
    <property type="entry name" value="SSL7007 PROTEIN"/>
    <property type="match status" value="1"/>
</dbReference>
<protein>
    <submittedName>
        <fullName evidence="2">Putative toxin-antitoxin system toxin component, PIN family</fullName>
    </submittedName>
</protein>
<dbReference type="InterPro" id="IPR002716">
    <property type="entry name" value="PIN_dom"/>
</dbReference>
<dbReference type="NCBIfam" id="TIGR00305">
    <property type="entry name" value="putative toxin-antitoxin system toxin component, PIN family"/>
    <property type="match status" value="1"/>
</dbReference>
<dbReference type="Proteomes" id="UP000176228">
    <property type="component" value="Unassembled WGS sequence"/>
</dbReference>
<dbReference type="InterPro" id="IPR029060">
    <property type="entry name" value="PIN-like_dom_sf"/>
</dbReference>
<evidence type="ECO:0000313" key="3">
    <source>
        <dbReference type="Proteomes" id="UP000176228"/>
    </source>
</evidence>
<comment type="caution">
    <text evidence="2">The sequence shown here is derived from an EMBL/GenBank/DDBJ whole genome shotgun (WGS) entry which is preliminary data.</text>
</comment>
<dbReference type="Pfam" id="PF13470">
    <property type="entry name" value="PIN_3"/>
    <property type="match status" value="1"/>
</dbReference>
<organism evidence="2 3">
    <name type="scientific">Candidatus Gottesmanbacteria bacterium RIFCSPLOWO2_01_FULL_42_22</name>
    <dbReference type="NCBI Taxonomy" id="1798391"/>
    <lineage>
        <taxon>Bacteria</taxon>
        <taxon>Candidatus Gottesmaniibacteriota</taxon>
    </lineage>
</organism>
<gene>
    <name evidence="2" type="ORF">A2968_04815</name>
</gene>